<feature type="transmembrane region" description="Helical" evidence="2">
    <location>
        <begin position="35"/>
        <end position="54"/>
    </location>
</feature>
<feature type="transmembrane region" description="Helical" evidence="2">
    <location>
        <begin position="326"/>
        <end position="345"/>
    </location>
</feature>
<evidence type="ECO:0000313" key="4">
    <source>
        <dbReference type="EMBL" id="CEP02162.1"/>
    </source>
</evidence>
<feature type="compositionally biased region" description="Low complexity" evidence="1">
    <location>
        <begin position="976"/>
        <end position="1006"/>
    </location>
</feature>
<name>A0A0G4J3U5_PLABS</name>
<reference evidence="4 5" key="1">
    <citation type="submission" date="2015-02" db="EMBL/GenBank/DDBJ databases">
        <authorList>
            <person name="Chooi Y.-H."/>
        </authorList>
    </citation>
    <scope>NUCLEOTIDE SEQUENCE [LARGE SCALE GENOMIC DNA]</scope>
    <source>
        <strain evidence="4">E3</strain>
    </source>
</reference>
<dbReference type="InterPro" id="IPR057352">
    <property type="entry name" value="TPR_TmcB/C"/>
</dbReference>
<dbReference type="EMBL" id="CDSF01000122">
    <property type="protein sequence ID" value="CEP02162.1"/>
    <property type="molecule type" value="Genomic_DNA"/>
</dbReference>
<feature type="compositionally biased region" description="Polar residues" evidence="1">
    <location>
        <begin position="900"/>
        <end position="920"/>
    </location>
</feature>
<evidence type="ECO:0000313" key="5">
    <source>
        <dbReference type="Proteomes" id="UP000039324"/>
    </source>
</evidence>
<feature type="region of interest" description="Disordered" evidence="1">
    <location>
        <begin position="813"/>
        <end position="1020"/>
    </location>
</feature>
<feature type="domain" description="TmcB/TmcC TPR repeats" evidence="3">
    <location>
        <begin position="454"/>
        <end position="567"/>
    </location>
</feature>
<feature type="transmembrane region" description="Helical" evidence="2">
    <location>
        <begin position="267"/>
        <end position="285"/>
    </location>
</feature>
<gene>
    <name evidence="4" type="ORF">PBRA_002427</name>
</gene>
<keyword evidence="2" id="KW-1133">Transmembrane helix</keyword>
<feature type="transmembrane region" description="Helical" evidence="2">
    <location>
        <begin position="1272"/>
        <end position="1296"/>
    </location>
</feature>
<evidence type="ECO:0000256" key="2">
    <source>
        <dbReference type="SAM" id="Phobius"/>
    </source>
</evidence>
<dbReference type="PANTHER" id="PTHR31600:SF2">
    <property type="entry name" value="GAMETE ENRICHED GENE 10 PROTEIN-RELATED"/>
    <property type="match status" value="1"/>
</dbReference>
<feature type="compositionally biased region" description="Polar residues" evidence="1">
    <location>
        <begin position="928"/>
        <end position="953"/>
    </location>
</feature>
<organism evidence="4 5">
    <name type="scientific">Plasmodiophora brassicae</name>
    <name type="common">Clubroot disease agent</name>
    <dbReference type="NCBI Taxonomy" id="37360"/>
    <lineage>
        <taxon>Eukaryota</taxon>
        <taxon>Sar</taxon>
        <taxon>Rhizaria</taxon>
        <taxon>Endomyxa</taxon>
        <taxon>Phytomyxea</taxon>
        <taxon>Plasmodiophorida</taxon>
        <taxon>Plasmodiophoridae</taxon>
        <taxon>Plasmodiophora</taxon>
    </lineage>
</organism>
<protein>
    <recommendedName>
        <fullName evidence="3">TmcB/TmcC TPR repeats domain-containing protein</fullName>
    </recommendedName>
</protein>
<dbReference type="Proteomes" id="UP000039324">
    <property type="component" value="Unassembled WGS sequence"/>
</dbReference>
<dbReference type="Pfam" id="PF25474">
    <property type="entry name" value="TPR_TmcB"/>
    <property type="match status" value="1"/>
</dbReference>
<feature type="transmembrane region" description="Helical" evidence="2">
    <location>
        <begin position="297"/>
        <end position="320"/>
    </location>
</feature>
<evidence type="ECO:0000259" key="3">
    <source>
        <dbReference type="Pfam" id="PF25474"/>
    </source>
</evidence>
<feature type="compositionally biased region" description="Low complexity" evidence="1">
    <location>
        <begin position="875"/>
        <end position="884"/>
    </location>
</feature>
<proteinExistence type="predicted"/>
<dbReference type="PANTHER" id="PTHR31600">
    <property type="entry name" value="TINY MACROCYSTS PROTEIN B-RELATED"/>
    <property type="match status" value="1"/>
</dbReference>
<dbReference type="STRING" id="37360.A0A0G4J3U5"/>
<feature type="transmembrane region" description="Helical" evidence="2">
    <location>
        <begin position="120"/>
        <end position="142"/>
    </location>
</feature>
<feature type="transmembrane region" description="Helical" evidence="2">
    <location>
        <begin position="1376"/>
        <end position="1396"/>
    </location>
</feature>
<keyword evidence="5" id="KW-1185">Reference proteome</keyword>
<feature type="transmembrane region" description="Helical" evidence="2">
    <location>
        <begin position="195"/>
        <end position="219"/>
    </location>
</feature>
<dbReference type="OMA" id="RADAIMQ"/>
<evidence type="ECO:0000256" key="1">
    <source>
        <dbReference type="SAM" id="MobiDB-lite"/>
    </source>
</evidence>
<feature type="transmembrane region" description="Helical" evidence="2">
    <location>
        <begin position="154"/>
        <end position="175"/>
    </location>
</feature>
<dbReference type="InterPro" id="IPR052994">
    <property type="entry name" value="Tiny_macrocysts_regulators"/>
</dbReference>
<keyword evidence="2" id="KW-0472">Membrane</keyword>
<accession>A0A0G4J3U5</accession>
<dbReference type="OrthoDB" id="2154821at2759"/>
<sequence length="1681" mass="182718">MEHRTDNDDDFEVTLYNGASAIAGMDIDGGLMPRWYYRWMAWLKQGFITALYVMSKTTQHSDWTNIVVEVVEAFQMMALVLPSQSSMPFDLDPSIELWAQFVSLFTLTEDLIGLVGGESAIFFCLAVIIASLVNGIYVGYAWQTGKFKHLWSIVSLRTIAGALVTYLYIPVLMTLVSGLDCIVKPTTLSPAACGVLSVVTVIAGVAYISVSLFVAATFFDADPAADSPVTRPHAQLDQLRLAIKTALVLLSDVIWHKSWASQAEVKWFWVIFTLLCTVPPTYLSIEYQPFYRPHANEVGAVLSALTAWCVCAGTGARLIVPESTSVTVLFFVGFVLLIPITLMLVRLRRLALDQVSIERCRNVFEVELCCRPKDARNPTQEELDAIPLKFAAAHERFPRSAFLYMFQSVFLLSIRHSPLLARRALLQAELCHPSMSQAFYIFKQKHRLRENVESTPGASKGIVAFASMQKYMQDACSCDMQSCKTLVAFWNELDRPEPDMAKLIPIADELAAVTKKAQESYQQLLKHSPNNTKVLDLFGGFQITVLNDADSADRTYRKAERAVNMQRRAADEFDESTPTVIIAACDDPDQGVHQGTVLDVNEQAATLFGRALIGSDQSELLLPPLSIVLPSACDRYLDEGSEHLFNRPIQAFVRDTRRDMVSVTVTLRPFSQDGLMFVIYASIRPARTTRHLILADPVTGVVSAMTTGAGVLMRIDDKNEAITTDDLIQNYSDERDVFVKPGWHPTSMNTREALDDPGAIDVHVEELTLGDVTFDVIDIVVSKPSTSAIDDDVLIGTSTRLQAVPNDRRATIANASPKSAISSPARSPGVQDTTDPGALINPSRAGSRRQSMQVDLKSGGRMAIAGPSMPRETCSSVRSALRASSAHRRSLTSSSPSGKMGSQQSESPSISELASAPSPQHQRRKSASVMTLKNVPSLSDLQTHRTGTVCSVPSPQPMVFSAPARNAKESRGMAQVTSAPGSSSDDSDASSDVSAVSKNSSRASSAHGPRSSRRSTSSLASVSSRFTRRYDMKTVTSAPCDEATSACALQMRRTLLSSQSRGMEPSLKVFRNVLCISDIIVVIVAVVFTSVHVMNVNKFLAMQSIAAGAVNRPHDVLQIAFCVHYLMMLRKGVQLSPILSETAIRSDLYRASSSLGNADAAIFSDLSTFSDDLVSKYEQPTVALTYLVQTRNATYGTLTRMCGTNDAASAFSTAAAQAAAMPLSEFTSGNDIVFFILANSVDTLPSSLFSTLVSTSAILATESQARLTSFDALGVGIAVMALMLLSASVATVTPILQRIESSKRETLGFLTDLPSASIAAIRDGIIDRLEVVHGCTELSLREAREGARQSANSRKKSSVGKSGGLPKRIRGRNWALLARIATIVVIALVYCSVIGAEISTAVAVAQRLPSHGMLAGQRRYSAMKVALLLHLEATAMSIQTGAGAFDISDQVQSSLSLFESSEDTLIYGNPSSNVPGVLTGTGSHSTADVNAQFDLMMQDACPWFNDGYNLTERDCRLFQNGLLAHGLHRAHRDFVQVVVGLISTVGARIDNAVLAPAPASSGAWTRMTPEQLSSTASNGALGDLMNLWYLHLDHLEMASQNLYLSVGGTILRSLLTVEAVSLIVFIVLVAIQYRFVVCPLVAHLDSERQRTRMLLMLVPDDRLAALSREEDALARFERLYH</sequence>
<feature type="transmembrane region" description="Helical" evidence="2">
    <location>
        <begin position="1619"/>
        <end position="1644"/>
    </location>
</feature>
<feature type="compositionally biased region" description="Polar residues" evidence="1">
    <location>
        <begin position="813"/>
        <end position="834"/>
    </location>
</feature>
<keyword evidence="2" id="KW-0812">Transmembrane</keyword>